<dbReference type="InterPro" id="IPR003679">
    <property type="entry name" value="Amioglycoside_AcTrfase"/>
</dbReference>
<evidence type="ECO:0000256" key="4">
    <source>
        <dbReference type="RuleBase" id="RU365031"/>
    </source>
</evidence>
<dbReference type="InterPro" id="IPR028345">
    <property type="entry name" value="Antibiotic_NAT-like"/>
</dbReference>
<dbReference type="EMBL" id="QXEV01000002">
    <property type="protein sequence ID" value="RIA78345.1"/>
    <property type="molecule type" value="Genomic_DNA"/>
</dbReference>
<gene>
    <name evidence="5" type="ORF">EI71_00297</name>
</gene>
<evidence type="ECO:0000256" key="2">
    <source>
        <dbReference type="ARBA" id="ARBA00022679"/>
    </source>
</evidence>
<comment type="caution">
    <text evidence="5">The sequence shown here is derived from an EMBL/GenBank/DDBJ whole genome shotgun (WGS) entry which is preliminary data.</text>
</comment>
<evidence type="ECO:0000256" key="1">
    <source>
        <dbReference type="ARBA" id="ARBA00006383"/>
    </source>
</evidence>
<accession>A0A397S1R6</accession>
<keyword evidence="3 4" id="KW-0012">Acyltransferase</keyword>
<name>A0A397S1R6_9MOLU</name>
<dbReference type="Pfam" id="PF02522">
    <property type="entry name" value="Antibiotic_NAT"/>
    <property type="match status" value="1"/>
</dbReference>
<dbReference type="SUPFAM" id="SSF110710">
    <property type="entry name" value="TTHA0583/YokD-like"/>
    <property type="match status" value="1"/>
</dbReference>
<comment type="similarity">
    <text evidence="1 4">Belongs to the antibiotic N-acetyltransferase family.</text>
</comment>
<dbReference type="PANTHER" id="PTHR11104:SF0">
    <property type="entry name" value="SPBETA PROPHAGE-DERIVED AMINOGLYCOSIDE N(3')-ACETYLTRANSFERASE-LIKE PROTEIN YOKD"/>
    <property type="match status" value="1"/>
</dbReference>
<dbReference type="EC" id="2.3.1.-" evidence="4"/>
<dbReference type="GO" id="GO:0046677">
    <property type="term" value="P:response to antibiotic"/>
    <property type="evidence" value="ECO:0007669"/>
    <property type="project" value="UniProtKB-KW"/>
</dbReference>
<evidence type="ECO:0000256" key="3">
    <source>
        <dbReference type="ARBA" id="ARBA00023315"/>
    </source>
</evidence>
<reference evidence="5 6" key="1">
    <citation type="submission" date="2018-08" db="EMBL/GenBank/DDBJ databases">
        <title>Genomic Encyclopedia of Archaeal and Bacterial Type Strains, Phase II (KMG-II): from individual species to whole genera.</title>
        <authorList>
            <person name="Goeker M."/>
        </authorList>
    </citation>
    <scope>NUCLEOTIDE SEQUENCE [LARGE SCALE GENOMIC DNA]</scope>
    <source>
        <strain evidence="5 6">ATCC 27112</strain>
    </source>
</reference>
<dbReference type="FunCoup" id="A0A397S1R6">
    <property type="interactions" value="1"/>
</dbReference>
<dbReference type="AlphaFoldDB" id="A0A397S1R6"/>
<organism evidence="5 6">
    <name type="scientific">Anaeroplasma bactoclasticum</name>
    <dbReference type="NCBI Taxonomy" id="2088"/>
    <lineage>
        <taxon>Bacteria</taxon>
        <taxon>Bacillati</taxon>
        <taxon>Mycoplasmatota</taxon>
        <taxon>Mollicutes</taxon>
        <taxon>Anaeroplasmatales</taxon>
        <taxon>Anaeroplasmataceae</taxon>
        <taxon>Anaeroplasma</taxon>
    </lineage>
</organism>
<evidence type="ECO:0000313" key="5">
    <source>
        <dbReference type="EMBL" id="RIA78345.1"/>
    </source>
</evidence>
<dbReference type="Proteomes" id="UP000266506">
    <property type="component" value="Unassembled WGS sequence"/>
</dbReference>
<keyword evidence="2 4" id="KW-0808">Transferase</keyword>
<dbReference type="InParanoid" id="A0A397S1R6"/>
<dbReference type="PANTHER" id="PTHR11104">
    <property type="entry name" value="AMINOGLYCOSIDE N3-ACETYLTRANSFERASE"/>
    <property type="match status" value="1"/>
</dbReference>
<proteinExistence type="inferred from homology"/>
<comment type="catalytic activity">
    <reaction evidence="4">
        <text>a 2-deoxystreptamine antibiotic + acetyl-CoA = an N(3)-acetyl-2-deoxystreptamine antibiotic + CoA + H(+)</text>
        <dbReference type="Rhea" id="RHEA:12665"/>
        <dbReference type="ChEBI" id="CHEBI:15378"/>
        <dbReference type="ChEBI" id="CHEBI:57287"/>
        <dbReference type="ChEBI" id="CHEBI:57288"/>
        <dbReference type="ChEBI" id="CHEBI:57921"/>
        <dbReference type="ChEBI" id="CHEBI:77452"/>
        <dbReference type="EC" id="2.3.1.81"/>
    </reaction>
</comment>
<protein>
    <recommendedName>
        <fullName evidence="4">Aminoglycoside N(3)-acetyltransferase</fullName>
        <ecNumber evidence="4">2.3.1.-</ecNumber>
    </recommendedName>
</protein>
<keyword evidence="6" id="KW-1185">Reference proteome</keyword>
<sequence>MVTKKDIINELTKMGLKEGDNVLCHISLSSMGYVLGGAQTVCEALLEIVKDSGTVMMPTQSWRNLDPEEGVHWEASKEEWDIIRAEFPAYDKFKTPTSTMGVCAELFRTFPNAYRSDHPARSFAAIGKYAKYLTDNHDLSNIFGEGSPLSKLYDLNGKVLLIGVLHDKNTSIHLADVRANYESKHNVICHSAILENGKRVWKAYETLYVDGEDFISLGESFEKNNTISYGKIGDASIRLMNQRELVDYAVSWIEKNRK</sequence>
<evidence type="ECO:0000313" key="6">
    <source>
        <dbReference type="Proteomes" id="UP000266506"/>
    </source>
</evidence>
<dbReference type="GO" id="GO:0046353">
    <property type="term" value="F:aminoglycoside 3-N-acetyltransferase activity"/>
    <property type="evidence" value="ECO:0007669"/>
    <property type="project" value="UniProtKB-EC"/>
</dbReference>
<keyword evidence="4" id="KW-0046">Antibiotic resistance</keyword>